<dbReference type="Proteomes" id="UP000662200">
    <property type="component" value="Unassembled WGS sequence"/>
</dbReference>
<keyword evidence="2" id="KW-0479">Metal-binding</keyword>
<accession>A0A8J3FLW5</accession>
<feature type="domain" description="Biotin synthase auxiliary protein C-terminal" evidence="8">
    <location>
        <begin position="46"/>
        <end position="67"/>
    </location>
</feature>
<evidence type="ECO:0000313" key="9">
    <source>
        <dbReference type="EMBL" id="GGK39538.1"/>
    </source>
</evidence>
<proteinExistence type="inferred from homology"/>
<comment type="similarity">
    <text evidence="6">Belongs to the BsaP family.</text>
</comment>
<dbReference type="Pfam" id="PF26519">
    <property type="entry name" value="BsaP"/>
    <property type="match status" value="1"/>
</dbReference>
<evidence type="ECO:0000256" key="5">
    <source>
        <dbReference type="ARBA" id="ARBA00093761"/>
    </source>
</evidence>
<evidence type="ECO:0000256" key="1">
    <source>
        <dbReference type="ARBA" id="ARBA00001915"/>
    </source>
</evidence>
<dbReference type="InterPro" id="IPR058605">
    <property type="entry name" value="BsaP_C"/>
</dbReference>
<gene>
    <name evidence="9" type="ORF">GCM10010124_35270</name>
</gene>
<keyword evidence="4" id="KW-0408">Iron</keyword>
<dbReference type="EMBL" id="BMQC01000015">
    <property type="protein sequence ID" value="GGK39538.1"/>
    <property type="molecule type" value="Genomic_DNA"/>
</dbReference>
<keyword evidence="3" id="KW-0093">Biotin biosynthesis</keyword>
<evidence type="ECO:0000256" key="6">
    <source>
        <dbReference type="ARBA" id="ARBA00093780"/>
    </source>
</evidence>
<organism evidence="9 10">
    <name type="scientific">Pilimelia terevasa</name>
    <dbReference type="NCBI Taxonomy" id="53372"/>
    <lineage>
        <taxon>Bacteria</taxon>
        <taxon>Bacillati</taxon>
        <taxon>Actinomycetota</taxon>
        <taxon>Actinomycetes</taxon>
        <taxon>Micromonosporales</taxon>
        <taxon>Micromonosporaceae</taxon>
        <taxon>Pilimelia</taxon>
    </lineage>
</organism>
<sequence>MPAGKPVTSTWCERCGEALPAGGHAACAAARPLEPPRYCRWCRRRMKVQVLPAGWSATCVEHGRLDGAP</sequence>
<protein>
    <recommendedName>
        <fullName evidence="7">Biotin synthase auxiliary protein</fullName>
    </recommendedName>
</protein>
<reference evidence="9" key="1">
    <citation type="journal article" date="2014" name="Int. J. Syst. Evol. Microbiol.">
        <title>Complete genome sequence of Corynebacterium casei LMG S-19264T (=DSM 44701T), isolated from a smear-ripened cheese.</title>
        <authorList>
            <consortium name="US DOE Joint Genome Institute (JGI-PGF)"/>
            <person name="Walter F."/>
            <person name="Albersmeier A."/>
            <person name="Kalinowski J."/>
            <person name="Ruckert C."/>
        </authorList>
    </citation>
    <scope>NUCLEOTIDE SEQUENCE</scope>
    <source>
        <strain evidence="9">JCM 3091</strain>
    </source>
</reference>
<comment type="cofactor">
    <cofactor evidence="1">
        <name>iron-sulfur cluster</name>
        <dbReference type="ChEBI" id="CHEBI:30408"/>
    </cofactor>
</comment>
<evidence type="ECO:0000256" key="4">
    <source>
        <dbReference type="ARBA" id="ARBA00023004"/>
    </source>
</evidence>
<reference evidence="9" key="2">
    <citation type="submission" date="2020-09" db="EMBL/GenBank/DDBJ databases">
        <authorList>
            <person name="Sun Q."/>
            <person name="Ohkuma M."/>
        </authorList>
    </citation>
    <scope>NUCLEOTIDE SEQUENCE</scope>
    <source>
        <strain evidence="9">JCM 3091</strain>
    </source>
</reference>
<evidence type="ECO:0000313" key="10">
    <source>
        <dbReference type="Proteomes" id="UP000662200"/>
    </source>
</evidence>
<dbReference type="AlphaFoldDB" id="A0A8J3FLW5"/>
<comment type="function">
    <text evidence="5">Required for the activity of the biotin synthase BioB.</text>
</comment>
<keyword evidence="10" id="KW-1185">Reference proteome</keyword>
<comment type="caution">
    <text evidence="9">The sequence shown here is derived from an EMBL/GenBank/DDBJ whole genome shotgun (WGS) entry which is preliminary data.</text>
</comment>
<name>A0A8J3FLW5_9ACTN</name>
<evidence type="ECO:0000256" key="7">
    <source>
        <dbReference type="ARBA" id="ARBA00093796"/>
    </source>
</evidence>
<evidence type="ECO:0000256" key="2">
    <source>
        <dbReference type="ARBA" id="ARBA00022723"/>
    </source>
</evidence>
<evidence type="ECO:0000259" key="8">
    <source>
        <dbReference type="Pfam" id="PF26519"/>
    </source>
</evidence>
<evidence type="ECO:0000256" key="3">
    <source>
        <dbReference type="ARBA" id="ARBA00022756"/>
    </source>
</evidence>